<keyword evidence="3" id="KW-1185">Reference proteome</keyword>
<sequence>MTRRTSTPDPPGTARRLGGLLLWFAVLGGAVAWAVHLFFAWGVVEVTCLAGHQQIGGVPLEVVTAIAVIVPGLVTVAALLVSVLAYRRVRDTGDGGDGDELDRTRFSRTKLLAVVGLWANLLFVAIIAFDGIALVVFSSCQR</sequence>
<organism evidence="2 3">
    <name type="scientific">Actinophytocola glycyrrhizae</name>
    <dbReference type="NCBI Taxonomy" id="2044873"/>
    <lineage>
        <taxon>Bacteria</taxon>
        <taxon>Bacillati</taxon>
        <taxon>Actinomycetota</taxon>
        <taxon>Actinomycetes</taxon>
        <taxon>Pseudonocardiales</taxon>
        <taxon>Pseudonocardiaceae</taxon>
    </lineage>
</organism>
<keyword evidence="1" id="KW-1133">Transmembrane helix</keyword>
<evidence type="ECO:0000313" key="3">
    <source>
        <dbReference type="Proteomes" id="UP001595859"/>
    </source>
</evidence>
<dbReference type="EMBL" id="JBHSIS010000028">
    <property type="protein sequence ID" value="MFC4859378.1"/>
    <property type="molecule type" value="Genomic_DNA"/>
</dbReference>
<comment type="caution">
    <text evidence="2">The sequence shown here is derived from an EMBL/GenBank/DDBJ whole genome shotgun (WGS) entry which is preliminary data.</text>
</comment>
<name>A0ABV9SET9_9PSEU</name>
<keyword evidence="1" id="KW-0812">Transmembrane</keyword>
<feature type="transmembrane region" description="Helical" evidence="1">
    <location>
        <begin position="20"/>
        <end position="42"/>
    </location>
</feature>
<feature type="transmembrane region" description="Helical" evidence="1">
    <location>
        <begin position="62"/>
        <end position="86"/>
    </location>
</feature>
<protein>
    <submittedName>
        <fullName evidence="2">Uncharacterized protein</fullName>
    </submittedName>
</protein>
<dbReference type="RefSeq" id="WP_378062393.1">
    <property type="nucleotide sequence ID" value="NZ_JBHSIS010000028.1"/>
</dbReference>
<accession>A0ABV9SET9</accession>
<proteinExistence type="predicted"/>
<keyword evidence="1" id="KW-0472">Membrane</keyword>
<evidence type="ECO:0000313" key="2">
    <source>
        <dbReference type="EMBL" id="MFC4859378.1"/>
    </source>
</evidence>
<gene>
    <name evidence="2" type="ORF">ACFPCV_38280</name>
</gene>
<reference evidence="3" key="1">
    <citation type="journal article" date="2019" name="Int. J. Syst. Evol. Microbiol.">
        <title>The Global Catalogue of Microorganisms (GCM) 10K type strain sequencing project: providing services to taxonomists for standard genome sequencing and annotation.</title>
        <authorList>
            <consortium name="The Broad Institute Genomics Platform"/>
            <consortium name="The Broad Institute Genome Sequencing Center for Infectious Disease"/>
            <person name="Wu L."/>
            <person name="Ma J."/>
        </authorList>
    </citation>
    <scope>NUCLEOTIDE SEQUENCE [LARGE SCALE GENOMIC DNA]</scope>
    <source>
        <strain evidence="3">ZS-22-S1</strain>
    </source>
</reference>
<dbReference type="Proteomes" id="UP001595859">
    <property type="component" value="Unassembled WGS sequence"/>
</dbReference>
<evidence type="ECO:0000256" key="1">
    <source>
        <dbReference type="SAM" id="Phobius"/>
    </source>
</evidence>
<feature type="transmembrane region" description="Helical" evidence="1">
    <location>
        <begin position="111"/>
        <end position="137"/>
    </location>
</feature>